<feature type="transmembrane region" description="Helical" evidence="8">
    <location>
        <begin position="228"/>
        <end position="247"/>
    </location>
</feature>
<name>A0A1F5NIV8_9BACT</name>
<keyword evidence="7 8" id="KW-0472">Membrane</keyword>
<evidence type="ECO:0000256" key="6">
    <source>
        <dbReference type="ARBA" id="ARBA00022989"/>
    </source>
</evidence>
<reference evidence="10 11" key="1">
    <citation type="journal article" date="2016" name="Nat. Commun.">
        <title>Thousands of microbial genomes shed light on interconnected biogeochemical processes in an aquifer system.</title>
        <authorList>
            <person name="Anantharaman K."/>
            <person name="Brown C.T."/>
            <person name="Hug L.A."/>
            <person name="Sharon I."/>
            <person name="Castelle C.J."/>
            <person name="Probst A.J."/>
            <person name="Thomas B.C."/>
            <person name="Singh A."/>
            <person name="Wilkins M.J."/>
            <person name="Karaoz U."/>
            <person name="Brodie E.L."/>
            <person name="Williams K.H."/>
            <person name="Hubbard S.S."/>
            <person name="Banfield J.F."/>
        </authorList>
    </citation>
    <scope>NUCLEOTIDE SEQUENCE [LARGE SCALE GENOMIC DNA]</scope>
</reference>
<dbReference type="Proteomes" id="UP000176578">
    <property type="component" value="Unassembled WGS sequence"/>
</dbReference>
<feature type="transmembrane region" description="Helical" evidence="8">
    <location>
        <begin position="103"/>
        <end position="123"/>
    </location>
</feature>
<keyword evidence="2" id="KW-1003">Cell membrane</keyword>
<sequence length="616" mass="70068">MKRVQSIFLALIVALALAVRLGGIGYGLPELIHTDEARIILDSMSMGQRLSLLSEDVNYPLFTKYILTFSYGAFFVVGKLIGLFKDRVDLAVRFLTDPSAVVLLSRIVMAALGTIGVVLAYYWGKIIDRSVKTGLIAALFVAVEWQLVLESQYALHQTLAALTSTIAFFGMSYICLSESRKAYAIGGIAMGLAIASHQTTVLFFPALLFLFLSNIIEREKPLVEILKRWFLFSFLAILIGILGNLNYIFQFDKSMKFFLQGSGAAKVAFSSASYFSYDLPSIIVWYFAEFVRRNYIIGLVVLLGAVHSLVRRKKLDVLYIIICVTYFIFFYKWAFRWMHLFVGLIPISLLFAAKSLSDLTNRLRLSSISITLAVMVLALVSLNVLDVVKMDLMKQNRETRQLAKDWVEQNIPKGTRIAVDYPAHAVPLEAKYPTILRNRVARAYFDNSVPEGVKNKYLEFVNTKNTYEIVDLIDSKIDPVWPSFMPEDSIRRASSNPTMRDIYGYFNFRPFDQILSEGAKYIVITSYTYGMFLYSDDPRKIYLANTYIKDDVLPFFNHGHEIERGTQHELMYYVAKRGRDYFSQLLNNDIPGVRLIKEFSPSDRTSGPVVKIYAVK</sequence>
<feature type="transmembrane region" description="Helical" evidence="8">
    <location>
        <begin position="317"/>
        <end position="334"/>
    </location>
</feature>
<evidence type="ECO:0000313" key="11">
    <source>
        <dbReference type="Proteomes" id="UP000176578"/>
    </source>
</evidence>
<protein>
    <recommendedName>
        <fullName evidence="9">ArnT-like N-terminal domain-containing protein</fullName>
    </recommendedName>
</protein>
<feature type="transmembrane region" description="Helical" evidence="8">
    <location>
        <begin position="340"/>
        <end position="356"/>
    </location>
</feature>
<dbReference type="InterPro" id="IPR050297">
    <property type="entry name" value="LipidA_mod_glycosyltrf_83"/>
</dbReference>
<dbReference type="PANTHER" id="PTHR33908">
    <property type="entry name" value="MANNOSYLTRANSFERASE YKCB-RELATED"/>
    <property type="match status" value="1"/>
</dbReference>
<evidence type="ECO:0000313" key="10">
    <source>
        <dbReference type="EMBL" id="OGE77636.1"/>
    </source>
</evidence>
<dbReference type="GO" id="GO:0006493">
    <property type="term" value="P:protein O-linked glycosylation"/>
    <property type="evidence" value="ECO:0007669"/>
    <property type="project" value="InterPro"/>
</dbReference>
<keyword evidence="5 8" id="KW-0812">Transmembrane</keyword>
<dbReference type="EMBL" id="MFDZ01000038">
    <property type="protein sequence ID" value="OGE77636.1"/>
    <property type="molecule type" value="Genomic_DNA"/>
</dbReference>
<evidence type="ECO:0000256" key="8">
    <source>
        <dbReference type="SAM" id="Phobius"/>
    </source>
</evidence>
<dbReference type="AlphaFoldDB" id="A0A1F5NIV8"/>
<organism evidence="10 11">
    <name type="scientific">Candidatus Daviesbacteria bacterium RIFCSPLOWO2_02_FULL_41_8</name>
    <dbReference type="NCBI Taxonomy" id="1797798"/>
    <lineage>
        <taxon>Bacteria</taxon>
        <taxon>Candidatus Daviesiibacteriota</taxon>
    </lineage>
</organism>
<dbReference type="InterPro" id="IPR003342">
    <property type="entry name" value="ArnT-like_N"/>
</dbReference>
<evidence type="ECO:0000256" key="1">
    <source>
        <dbReference type="ARBA" id="ARBA00004651"/>
    </source>
</evidence>
<dbReference type="GO" id="GO:0016763">
    <property type="term" value="F:pentosyltransferase activity"/>
    <property type="evidence" value="ECO:0007669"/>
    <property type="project" value="TreeGrafter"/>
</dbReference>
<dbReference type="GO" id="GO:0005886">
    <property type="term" value="C:plasma membrane"/>
    <property type="evidence" value="ECO:0007669"/>
    <property type="project" value="UniProtKB-SubCell"/>
</dbReference>
<evidence type="ECO:0000256" key="7">
    <source>
        <dbReference type="ARBA" id="ARBA00023136"/>
    </source>
</evidence>
<dbReference type="GO" id="GO:0009103">
    <property type="term" value="P:lipopolysaccharide biosynthetic process"/>
    <property type="evidence" value="ECO:0007669"/>
    <property type="project" value="UniProtKB-ARBA"/>
</dbReference>
<feature type="domain" description="ArnT-like N-terminal" evidence="9">
    <location>
        <begin position="103"/>
        <end position="241"/>
    </location>
</feature>
<feature type="transmembrane region" description="Helical" evidence="8">
    <location>
        <begin position="368"/>
        <end position="385"/>
    </location>
</feature>
<gene>
    <name evidence="10" type="ORF">A3J19_04970</name>
</gene>
<dbReference type="Pfam" id="PF02366">
    <property type="entry name" value="PMT"/>
    <property type="match status" value="1"/>
</dbReference>
<feature type="transmembrane region" description="Helical" evidence="8">
    <location>
        <begin position="62"/>
        <end position="82"/>
    </location>
</feature>
<dbReference type="PANTHER" id="PTHR33908:SF11">
    <property type="entry name" value="MEMBRANE PROTEIN"/>
    <property type="match status" value="1"/>
</dbReference>
<comment type="subcellular location">
    <subcellularLocation>
        <location evidence="1">Cell membrane</location>
        <topology evidence="1">Multi-pass membrane protein</topology>
    </subcellularLocation>
</comment>
<evidence type="ECO:0000256" key="4">
    <source>
        <dbReference type="ARBA" id="ARBA00022679"/>
    </source>
</evidence>
<keyword evidence="3" id="KW-0328">Glycosyltransferase</keyword>
<keyword evidence="6 8" id="KW-1133">Transmembrane helix</keyword>
<dbReference type="GO" id="GO:0000030">
    <property type="term" value="F:mannosyltransferase activity"/>
    <property type="evidence" value="ECO:0007669"/>
    <property type="project" value="InterPro"/>
</dbReference>
<feature type="transmembrane region" description="Helical" evidence="8">
    <location>
        <begin position="188"/>
        <end position="216"/>
    </location>
</feature>
<evidence type="ECO:0000256" key="3">
    <source>
        <dbReference type="ARBA" id="ARBA00022676"/>
    </source>
</evidence>
<comment type="caution">
    <text evidence="10">The sequence shown here is derived from an EMBL/GenBank/DDBJ whole genome shotgun (WGS) entry which is preliminary data.</text>
</comment>
<keyword evidence="4" id="KW-0808">Transferase</keyword>
<proteinExistence type="predicted"/>
<accession>A0A1F5NIV8</accession>
<evidence type="ECO:0000256" key="2">
    <source>
        <dbReference type="ARBA" id="ARBA00022475"/>
    </source>
</evidence>
<evidence type="ECO:0000256" key="5">
    <source>
        <dbReference type="ARBA" id="ARBA00022692"/>
    </source>
</evidence>
<evidence type="ECO:0000259" key="9">
    <source>
        <dbReference type="Pfam" id="PF02366"/>
    </source>
</evidence>